<feature type="site" description="Lowers pKa of active site Tyr" evidence="4">
    <location>
        <position position="77"/>
    </location>
</feature>
<name>A0A511KPK5_RHOTO</name>
<organism evidence="6 7">
    <name type="scientific">Rhodotorula toruloides</name>
    <name type="common">Yeast</name>
    <name type="synonym">Rhodosporidium toruloides</name>
    <dbReference type="NCBI Taxonomy" id="5286"/>
    <lineage>
        <taxon>Eukaryota</taxon>
        <taxon>Fungi</taxon>
        <taxon>Dikarya</taxon>
        <taxon>Basidiomycota</taxon>
        <taxon>Pucciniomycotina</taxon>
        <taxon>Microbotryomycetes</taxon>
        <taxon>Sporidiobolales</taxon>
        <taxon>Sporidiobolaceae</taxon>
        <taxon>Rhodotorula</taxon>
    </lineage>
</organism>
<dbReference type="InterPro" id="IPR036812">
    <property type="entry name" value="NAD(P)_OxRdtase_dom_sf"/>
</dbReference>
<reference evidence="6 7" key="1">
    <citation type="submission" date="2019-07" db="EMBL/GenBank/DDBJ databases">
        <title>Rhodotorula toruloides NBRC10032 genome sequencing.</title>
        <authorList>
            <person name="Shida Y."/>
            <person name="Takaku H."/>
            <person name="Ogasawara W."/>
            <person name="Mori K."/>
        </authorList>
    </citation>
    <scope>NUCLEOTIDE SEQUENCE [LARGE SCALE GENOMIC DNA]</scope>
    <source>
        <strain evidence="6 7">NBRC10032</strain>
    </source>
</reference>
<sequence>MPAFSRAFQLSKGLKIPAVGLGTWKSEPGQVRQAVKVAIGAGYRHIDCAAIYGNEVEVGQGIKDSGIARKDLWVTSKLWNAFHQPEKVAGALGKTLKDLQLDYLDLYLMHWPVAFAEGKTSEGKPNIDWDLTRDVTPTWREMEKLAEQGKVKNIGVSNFTIGRVKRLLEVRKADRSSWGAEAKIRPAANQVELNLHCAQPELVKWSQENNVLLESYSPLGSTGAPQMDDKVVKEIASAHGATPAQVLISWQAARGIVVLPKSVTPERIKSNFEEVELTMDEITRLEKRAVEFGTKRTVDPSEAWGVPDLWKDVPDAKL</sequence>
<dbReference type="InterPro" id="IPR023210">
    <property type="entry name" value="NADP_OxRdtase_dom"/>
</dbReference>
<proteinExistence type="predicted"/>
<dbReference type="GO" id="GO:0016616">
    <property type="term" value="F:oxidoreductase activity, acting on the CH-OH group of donors, NAD or NADP as acceptor"/>
    <property type="evidence" value="ECO:0007669"/>
    <property type="project" value="UniProtKB-ARBA"/>
</dbReference>
<dbReference type="FunFam" id="3.20.20.100:FF:000002">
    <property type="entry name" value="2,5-diketo-D-gluconic acid reductase A"/>
    <property type="match status" value="1"/>
</dbReference>
<dbReference type="PRINTS" id="PR00069">
    <property type="entry name" value="ALDKETRDTASE"/>
</dbReference>
<dbReference type="EMBL" id="BJWK01000020">
    <property type="protein sequence ID" value="GEM12302.1"/>
    <property type="molecule type" value="Genomic_DNA"/>
</dbReference>
<dbReference type="PROSITE" id="PS00062">
    <property type="entry name" value="ALDOKETO_REDUCTASE_2"/>
    <property type="match status" value="1"/>
</dbReference>
<gene>
    <name evidence="6" type="ORF">Rt10032_c20g6319</name>
</gene>
<feature type="binding site" evidence="3">
    <location>
        <position position="110"/>
    </location>
    <ligand>
        <name>substrate</name>
    </ligand>
</feature>
<dbReference type="Gene3D" id="3.20.20.100">
    <property type="entry name" value="NADP-dependent oxidoreductase domain"/>
    <property type="match status" value="1"/>
</dbReference>
<dbReference type="OrthoDB" id="416253at2759"/>
<dbReference type="PIRSF" id="PIRSF000097">
    <property type="entry name" value="AKR"/>
    <property type="match status" value="1"/>
</dbReference>
<dbReference type="PANTHER" id="PTHR11732">
    <property type="entry name" value="ALDO/KETO REDUCTASE"/>
    <property type="match status" value="1"/>
</dbReference>
<evidence type="ECO:0000259" key="5">
    <source>
        <dbReference type="Pfam" id="PF00248"/>
    </source>
</evidence>
<dbReference type="Proteomes" id="UP000321518">
    <property type="component" value="Unassembled WGS sequence"/>
</dbReference>
<evidence type="ECO:0000256" key="3">
    <source>
        <dbReference type="PIRSR" id="PIRSR000097-2"/>
    </source>
</evidence>
<evidence type="ECO:0000256" key="2">
    <source>
        <dbReference type="PIRSR" id="PIRSR000097-1"/>
    </source>
</evidence>
<dbReference type="AlphaFoldDB" id="A0A511KPK5"/>
<dbReference type="InterPro" id="IPR020471">
    <property type="entry name" value="AKR"/>
</dbReference>
<protein>
    <submittedName>
        <fullName evidence="6">Aldo-keto reductase</fullName>
    </submittedName>
</protein>
<feature type="domain" description="NADP-dependent oxidoreductase" evidence="5">
    <location>
        <begin position="19"/>
        <end position="287"/>
    </location>
</feature>
<dbReference type="Pfam" id="PF00248">
    <property type="entry name" value="Aldo_ket_red"/>
    <property type="match status" value="1"/>
</dbReference>
<dbReference type="SUPFAM" id="SSF51430">
    <property type="entry name" value="NAD(P)-linked oxidoreductase"/>
    <property type="match status" value="1"/>
</dbReference>
<dbReference type="PROSITE" id="PS00798">
    <property type="entry name" value="ALDOKETO_REDUCTASE_1"/>
    <property type="match status" value="1"/>
</dbReference>
<evidence type="ECO:0000256" key="4">
    <source>
        <dbReference type="PIRSR" id="PIRSR000097-3"/>
    </source>
</evidence>
<evidence type="ECO:0000313" key="7">
    <source>
        <dbReference type="Proteomes" id="UP000321518"/>
    </source>
</evidence>
<dbReference type="InterPro" id="IPR018170">
    <property type="entry name" value="Aldo/ket_reductase_CS"/>
</dbReference>
<accession>A0A511KPK5</accession>
<feature type="active site" description="Proton donor" evidence="2">
    <location>
        <position position="52"/>
    </location>
</feature>
<keyword evidence="1" id="KW-0560">Oxidoreductase</keyword>
<evidence type="ECO:0000313" key="6">
    <source>
        <dbReference type="EMBL" id="GEM12302.1"/>
    </source>
</evidence>
<evidence type="ECO:0000256" key="1">
    <source>
        <dbReference type="ARBA" id="ARBA00023002"/>
    </source>
</evidence>
<comment type="caution">
    <text evidence="6">The sequence shown here is derived from an EMBL/GenBank/DDBJ whole genome shotgun (WGS) entry which is preliminary data.</text>
</comment>